<feature type="compositionally biased region" description="Basic and acidic residues" evidence="1">
    <location>
        <begin position="53"/>
        <end position="62"/>
    </location>
</feature>
<protein>
    <submittedName>
        <fullName evidence="2 3">Uncharacterized protein</fullName>
    </submittedName>
</protein>
<sequence length="62" mass="6646">MVVVVGGSGGGGLRKQRHNRSLHAECLSEAEGIDGHDSGTESDGDLEQEDDLIQEHEMELSK</sequence>
<evidence type="ECO:0000313" key="2">
    <source>
        <dbReference type="EMBL" id="KFB47782.1"/>
    </source>
</evidence>
<organism evidence="2">
    <name type="scientific">Anopheles sinensis</name>
    <name type="common">Mosquito</name>
    <dbReference type="NCBI Taxonomy" id="74873"/>
    <lineage>
        <taxon>Eukaryota</taxon>
        <taxon>Metazoa</taxon>
        <taxon>Ecdysozoa</taxon>
        <taxon>Arthropoda</taxon>
        <taxon>Hexapoda</taxon>
        <taxon>Insecta</taxon>
        <taxon>Pterygota</taxon>
        <taxon>Neoptera</taxon>
        <taxon>Endopterygota</taxon>
        <taxon>Diptera</taxon>
        <taxon>Nematocera</taxon>
        <taxon>Culicoidea</taxon>
        <taxon>Culicidae</taxon>
        <taxon>Anophelinae</taxon>
        <taxon>Anopheles</taxon>
    </lineage>
</organism>
<name>A0A084WC38_ANOSI</name>
<dbReference type="VEuPathDB" id="VectorBase:ASIC015855"/>
<keyword evidence="4" id="KW-1185">Reference proteome</keyword>
<dbReference type="EMBL" id="KE525333">
    <property type="protein sequence ID" value="KFB47782.1"/>
    <property type="molecule type" value="Genomic_DNA"/>
</dbReference>
<feature type="compositionally biased region" description="Acidic residues" evidence="1">
    <location>
        <begin position="40"/>
        <end position="52"/>
    </location>
</feature>
<evidence type="ECO:0000313" key="3">
    <source>
        <dbReference type="EnsemblMetazoa" id="ASIC015855-PA"/>
    </source>
</evidence>
<feature type="compositionally biased region" description="Gly residues" evidence="1">
    <location>
        <begin position="1"/>
        <end position="13"/>
    </location>
</feature>
<accession>A0A084WC38</accession>
<feature type="region of interest" description="Disordered" evidence="1">
    <location>
        <begin position="27"/>
        <end position="62"/>
    </location>
</feature>
<proteinExistence type="predicted"/>
<reference evidence="3" key="2">
    <citation type="submission" date="2020-05" db="UniProtKB">
        <authorList>
            <consortium name="EnsemblMetazoa"/>
        </authorList>
    </citation>
    <scope>IDENTIFICATION</scope>
</reference>
<dbReference type="AlphaFoldDB" id="A0A084WC38"/>
<feature type="region of interest" description="Disordered" evidence="1">
    <location>
        <begin position="1"/>
        <end position="20"/>
    </location>
</feature>
<dbReference type="EMBL" id="ATLV01022555">
    <property type="status" value="NOT_ANNOTATED_CDS"/>
    <property type="molecule type" value="Genomic_DNA"/>
</dbReference>
<evidence type="ECO:0000256" key="1">
    <source>
        <dbReference type="SAM" id="MobiDB-lite"/>
    </source>
</evidence>
<dbReference type="EnsemblMetazoa" id="ASIC015855-RA">
    <property type="protein sequence ID" value="ASIC015855-PA"/>
    <property type="gene ID" value="ASIC015855"/>
</dbReference>
<dbReference type="Proteomes" id="UP000030765">
    <property type="component" value="Unassembled WGS sequence"/>
</dbReference>
<evidence type="ECO:0000313" key="4">
    <source>
        <dbReference type="Proteomes" id="UP000030765"/>
    </source>
</evidence>
<reference evidence="2 4" key="1">
    <citation type="journal article" date="2014" name="BMC Genomics">
        <title>Genome sequence of Anopheles sinensis provides insight into genetics basis of mosquito competence for malaria parasites.</title>
        <authorList>
            <person name="Zhou D."/>
            <person name="Zhang D."/>
            <person name="Ding G."/>
            <person name="Shi L."/>
            <person name="Hou Q."/>
            <person name="Ye Y."/>
            <person name="Xu Y."/>
            <person name="Zhou H."/>
            <person name="Xiong C."/>
            <person name="Li S."/>
            <person name="Yu J."/>
            <person name="Hong S."/>
            <person name="Yu X."/>
            <person name="Zou P."/>
            <person name="Chen C."/>
            <person name="Chang X."/>
            <person name="Wang W."/>
            <person name="Lv Y."/>
            <person name="Sun Y."/>
            <person name="Ma L."/>
            <person name="Shen B."/>
            <person name="Zhu C."/>
        </authorList>
    </citation>
    <scope>NUCLEOTIDE SEQUENCE [LARGE SCALE GENOMIC DNA]</scope>
</reference>
<gene>
    <name evidence="2" type="ORF">ZHAS_00015855</name>
</gene>
<dbReference type="OrthoDB" id="6435011at2759"/>